<organism evidence="1 2">
    <name type="scientific">Sporosarcina saromensis</name>
    <dbReference type="NCBI Taxonomy" id="359365"/>
    <lineage>
        <taxon>Bacteria</taxon>
        <taxon>Bacillati</taxon>
        <taxon>Bacillota</taxon>
        <taxon>Bacilli</taxon>
        <taxon>Bacillales</taxon>
        <taxon>Caryophanaceae</taxon>
        <taxon>Sporosarcina</taxon>
    </lineage>
</organism>
<gene>
    <name evidence="1" type="ORF">QT711_07220</name>
</gene>
<dbReference type="RefSeq" id="WP_317942992.1">
    <property type="nucleotide sequence ID" value="NZ_JAUBDI010000004.1"/>
</dbReference>
<proteinExistence type="predicted"/>
<reference evidence="1 2" key="1">
    <citation type="submission" date="2023-06" db="EMBL/GenBank/DDBJ databases">
        <title>Sporosarcina sp. nov., isolated from Korean traditional fermented seafood 'Jeotgal'.</title>
        <authorList>
            <person name="Yang A.I."/>
            <person name="Shin N.-R."/>
        </authorList>
    </citation>
    <scope>NUCLEOTIDE SEQUENCE [LARGE SCALE GENOMIC DNA]</scope>
    <source>
        <strain evidence="1 2">KCTC13119</strain>
    </source>
</reference>
<dbReference type="Pfam" id="PF14337">
    <property type="entry name" value="Abi_alpha"/>
    <property type="match status" value="1"/>
</dbReference>
<accession>A0ABU4G7M2</accession>
<evidence type="ECO:0000313" key="2">
    <source>
        <dbReference type="Proteomes" id="UP001282284"/>
    </source>
</evidence>
<keyword evidence="2" id="KW-1185">Reference proteome</keyword>
<dbReference type="InterPro" id="IPR025506">
    <property type="entry name" value="Abi_alpha"/>
</dbReference>
<comment type="caution">
    <text evidence="1">The sequence shown here is derived from an EMBL/GenBank/DDBJ whole genome shotgun (WGS) entry which is preliminary data.</text>
</comment>
<dbReference type="Proteomes" id="UP001282284">
    <property type="component" value="Unassembled WGS sequence"/>
</dbReference>
<evidence type="ECO:0000313" key="1">
    <source>
        <dbReference type="EMBL" id="MDW0112971.1"/>
    </source>
</evidence>
<dbReference type="EMBL" id="JAUBDI010000004">
    <property type="protein sequence ID" value="MDW0112971.1"/>
    <property type="molecule type" value="Genomic_DNA"/>
</dbReference>
<protein>
    <submittedName>
        <fullName evidence="1">DUF4393 domain-containing protein</fullName>
    </submittedName>
</protein>
<dbReference type="Gene3D" id="3.30.110.190">
    <property type="match status" value="1"/>
</dbReference>
<name>A0ABU4G7M2_9BACL</name>
<sequence>MDPIITSVLTSFATTLATNSSKVPMQTLDDLWYMAFNKINFAADKKRIENEINLLAYKNSLANKLNTIEEDKLIEPTISIVGPALEASRYYIDEEELREMFAKLIASSLNSDKAYDTHPAYVEIIKQLTPDEAKLLQIIRENNQPTIHLKIIMGDGSYLPMLLNFTDLCDKANCSYPTKIFSYLDNLNRLGLINLHDSNQLTPDYLYDELFEHPVVLQGTKGADFLGKSRIEKSSFSVTPFGKQFYQSCIHED</sequence>